<dbReference type="EMBL" id="DS113284">
    <property type="protein sequence ID" value="EAY13526.1"/>
    <property type="molecule type" value="Genomic_DNA"/>
</dbReference>
<proteinExistence type="predicted"/>
<evidence type="ECO:0000313" key="1">
    <source>
        <dbReference type="EMBL" id="EAY13526.1"/>
    </source>
</evidence>
<dbReference type="VEuPathDB" id="TrichDB:TVAG_343550"/>
<dbReference type="Proteomes" id="UP000001542">
    <property type="component" value="Unassembled WGS sequence"/>
</dbReference>
<dbReference type="RefSeq" id="XP_001325749.1">
    <property type="nucleotide sequence ID" value="XM_001325714.1"/>
</dbReference>
<reference evidence="1" key="1">
    <citation type="submission" date="2006-10" db="EMBL/GenBank/DDBJ databases">
        <authorList>
            <person name="Amadeo P."/>
            <person name="Zhao Q."/>
            <person name="Wortman J."/>
            <person name="Fraser-Liggett C."/>
            <person name="Carlton J."/>
        </authorList>
    </citation>
    <scope>NUCLEOTIDE SEQUENCE</scope>
    <source>
        <strain evidence="1">G3</strain>
    </source>
</reference>
<keyword evidence="2" id="KW-1185">Reference proteome</keyword>
<protein>
    <recommendedName>
        <fullName evidence="3">Right handed beta helix domain-containing protein</fullName>
    </recommendedName>
</protein>
<organism evidence="1 2">
    <name type="scientific">Trichomonas vaginalis (strain ATCC PRA-98 / G3)</name>
    <dbReference type="NCBI Taxonomy" id="412133"/>
    <lineage>
        <taxon>Eukaryota</taxon>
        <taxon>Metamonada</taxon>
        <taxon>Parabasalia</taxon>
        <taxon>Trichomonadida</taxon>
        <taxon>Trichomonadidae</taxon>
        <taxon>Trichomonas</taxon>
    </lineage>
</organism>
<evidence type="ECO:0008006" key="3">
    <source>
        <dbReference type="Google" id="ProtNLM"/>
    </source>
</evidence>
<dbReference type="AlphaFoldDB" id="A2E1F9"/>
<gene>
    <name evidence="1" type="ORF">TVAG_343550</name>
</gene>
<name>A2E1F9_TRIV3</name>
<dbReference type="VEuPathDB" id="TrichDB:TVAGG3_0319890"/>
<reference evidence="1" key="2">
    <citation type="journal article" date="2007" name="Science">
        <title>Draft genome sequence of the sexually transmitted pathogen Trichomonas vaginalis.</title>
        <authorList>
            <person name="Carlton J.M."/>
            <person name="Hirt R.P."/>
            <person name="Silva J.C."/>
            <person name="Delcher A.L."/>
            <person name="Schatz M."/>
            <person name="Zhao Q."/>
            <person name="Wortman J.R."/>
            <person name="Bidwell S.L."/>
            <person name="Alsmark U.C.M."/>
            <person name="Besteiro S."/>
            <person name="Sicheritz-Ponten T."/>
            <person name="Noel C.J."/>
            <person name="Dacks J.B."/>
            <person name="Foster P.G."/>
            <person name="Simillion C."/>
            <person name="Van de Peer Y."/>
            <person name="Miranda-Saavedra D."/>
            <person name="Barton G.J."/>
            <person name="Westrop G.D."/>
            <person name="Mueller S."/>
            <person name="Dessi D."/>
            <person name="Fiori P.L."/>
            <person name="Ren Q."/>
            <person name="Paulsen I."/>
            <person name="Zhang H."/>
            <person name="Bastida-Corcuera F.D."/>
            <person name="Simoes-Barbosa A."/>
            <person name="Brown M.T."/>
            <person name="Hayes R.D."/>
            <person name="Mukherjee M."/>
            <person name="Okumura C.Y."/>
            <person name="Schneider R."/>
            <person name="Smith A.J."/>
            <person name="Vanacova S."/>
            <person name="Villalvazo M."/>
            <person name="Haas B.J."/>
            <person name="Pertea M."/>
            <person name="Feldblyum T.V."/>
            <person name="Utterback T.R."/>
            <person name="Shu C.L."/>
            <person name="Osoegawa K."/>
            <person name="de Jong P.J."/>
            <person name="Hrdy I."/>
            <person name="Horvathova L."/>
            <person name="Zubacova Z."/>
            <person name="Dolezal P."/>
            <person name="Malik S.B."/>
            <person name="Logsdon J.M. Jr."/>
            <person name="Henze K."/>
            <person name="Gupta A."/>
            <person name="Wang C.C."/>
            <person name="Dunne R.L."/>
            <person name="Upcroft J.A."/>
            <person name="Upcroft P."/>
            <person name="White O."/>
            <person name="Salzberg S.L."/>
            <person name="Tang P."/>
            <person name="Chiu C.-H."/>
            <person name="Lee Y.-S."/>
            <person name="Embley T.M."/>
            <person name="Coombs G.H."/>
            <person name="Mottram J.C."/>
            <person name="Tachezy J."/>
            <person name="Fraser-Liggett C.M."/>
            <person name="Johnson P.J."/>
        </authorList>
    </citation>
    <scope>NUCLEOTIDE SEQUENCE [LARGE SCALE GENOMIC DNA]</scope>
    <source>
        <strain evidence="1">G3</strain>
    </source>
</reference>
<dbReference type="KEGG" id="tva:4771505"/>
<sequence length="324" mass="36989">MPNIYLEWNTFYEDSTPSNEYINQKTKPNDQSGDFYVSLCTFENTVEWGVIHIENTDATFKFLLEVSKFYKCSKYSNGGCIYFETNGHSVISRNCFDSNHLLLSSDIFTGVNFYIKISKDNSNLNLLLDCSMQNSGNPSQIGESTLRLYFGNITFSNSNTSYSKIKYISILDINRGNPRNLIKYSNFNDNVDMDPGNDPAAYVAKSSEINNCNFFNNKAKHLLKFANAGSTVNHCSFFNNAIDGYYIYSTYTSYQIYVKYCYIDDPFSTTSNVQISNHILDKFTNKFDMSNCFQFIERIAGIQSPPIRFPKTAIANVVSLSLKR</sequence>
<accession>A2E1F9</accession>
<evidence type="ECO:0000313" key="2">
    <source>
        <dbReference type="Proteomes" id="UP000001542"/>
    </source>
</evidence>
<dbReference type="InParanoid" id="A2E1F9"/>